<gene>
    <name evidence="2" type="ORF">PVAP13_2NG005854</name>
</gene>
<feature type="region of interest" description="Disordered" evidence="1">
    <location>
        <begin position="91"/>
        <end position="155"/>
    </location>
</feature>
<reference evidence="2" key="1">
    <citation type="submission" date="2020-05" db="EMBL/GenBank/DDBJ databases">
        <title>WGS assembly of Panicum virgatum.</title>
        <authorList>
            <person name="Lovell J.T."/>
            <person name="Jenkins J."/>
            <person name="Shu S."/>
            <person name="Juenger T.E."/>
            <person name="Schmutz J."/>
        </authorList>
    </citation>
    <scope>NUCLEOTIDE SEQUENCE</scope>
    <source>
        <strain evidence="2">AP13</strain>
    </source>
</reference>
<protein>
    <submittedName>
        <fullName evidence="2">Uncharacterized protein</fullName>
    </submittedName>
</protein>
<dbReference type="Proteomes" id="UP000823388">
    <property type="component" value="Chromosome 2N"/>
</dbReference>
<dbReference type="AlphaFoldDB" id="A0A8T0V7G7"/>
<evidence type="ECO:0000313" key="2">
    <source>
        <dbReference type="EMBL" id="KAG2631160.1"/>
    </source>
</evidence>
<evidence type="ECO:0000313" key="3">
    <source>
        <dbReference type="Proteomes" id="UP000823388"/>
    </source>
</evidence>
<evidence type="ECO:0000256" key="1">
    <source>
        <dbReference type="SAM" id="MobiDB-lite"/>
    </source>
</evidence>
<dbReference type="EMBL" id="CM029040">
    <property type="protein sequence ID" value="KAG2631160.1"/>
    <property type="molecule type" value="Genomic_DNA"/>
</dbReference>
<feature type="compositionally biased region" description="Low complexity" evidence="1">
    <location>
        <begin position="120"/>
        <end position="155"/>
    </location>
</feature>
<comment type="caution">
    <text evidence="2">The sequence shown here is derived from an EMBL/GenBank/DDBJ whole genome shotgun (WGS) entry which is preliminary data.</text>
</comment>
<organism evidence="2 3">
    <name type="scientific">Panicum virgatum</name>
    <name type="common">Blackwell switchgrass</name>
    <dbReference type="NCBI Taxonomy" id="38727"/>
    <lineage>
        <taxon>Eukaryota</taxon>
        <taxon>Viridiplantae</taxon>
        <taxon>Streptophyta</taxon>
        <taxon>Embryophyta</taxon>
        <taxon>Tracheophyta</taxon>
        <taxon>Spermatophyta</taxon>
        <taxon>Magnoliopsida</taxon>
        <taxon>Liliopsida</taxon>
        <taxon>Poales</taxon>
        <taxon>Poaceae</taxon>
        <taxon>PACMAD clade</taxon>
        <taxon>Panicoideae</taxon>
        <taxon>Panicodae</taxon>
        <taxon>Paniceae</taxon>
        <taxon>Panicinae</taxon>
        <taxon>Panicum</taxon>
        <taxon>Panicum sect. Hiantes</taxon>
    </lineage>
</organism>
<sequence length="155" mass="16779">MIMDNTATEAGSHFIQIQRSQLRRHPKPSQHASLPRLPAVAALPLTKRRRCSIARYPTAPPPVPRQLLPPLHHRRHALRCRYLPVPAAQIPLRRRPNPLGPPKSPFAPSLPARPAPPTPCSNTALSARTRGGASGGCCAAPAPLSPLPLHRSSHP</sequence>
<accession>A0A8T0V7G7</accession>
<proteinExistence type="predicted"/>
<name>A0A8T0V7G7_PANVG</name>
<keyword evidence="3" id="KW-1185">Reference proteome</keyword>